<reference evidence="2 3" key="1">
    <citation type="submission" date="2024-01" db="EMBL/GenBank/DDBJ databases">
        <title>A telomere-to-telomere, gap-free genome of sweet tea (Lithocarpus litseifolius).</title>
        <authorList>
            <person name="Zhou J."/>
        </authorList>
    </citation>
    <scope>NUCLEOTIDE SEQUENCE [LARGE SCALE GENOMIC DNA]</scope>
    <source>
        <strain evidence="2">Zhou-2022a</strain>
        <tissue evidence="2">Leaf</tissue>
    </source>
</reference>
<evidence type="ECO:0000259" key="1">
    <source>
        <dbReference type="Pfam" id="PF12776"/>
    </source>
</evidence>
<protein>
    <recommendedName>
        <fullName evidence="1">Myb/SANT-like domain-containing protein</fullName>
    </recommendedName>
</protein>
<evidence type="ECO:0000313" key="3">
    <source>
        <dbReference type="Proteomes" id="UP001459277"/>
    </source>
</evidence>
<dbReference type="PANTHER" id="PTHR47584:SF14">
    <property type="entry name" value="L10-INTERACTING MYB DOMAIN-CONTAINING PROTEIN-LIKE"/>
    <property type="match status" value="1"/>
</dbReference>
<comment type="caution">
    <text evidence="2">The sequence shown here is derived from an EMBL/GenBank/DDBJ whole genome shotgun (WGS) entry which is preliminary data.</text>
</comment>
<dbReference type="PANTHER" id="PTHR47584">
    <property type="match status" value="1"/>
</dbReference>
<organism evidence="2 3">
    <name type="scientific">Lithocarpus litseifolius</name>
    <dbReference type="NCBI Taxonomy" id="425828"/>
    <lineage>
        <taxon>Eukaryota</taxon>
        <taxon>Viridiplantae</taxon>
        <taxon>Streptophyta</taxon>
        <taxon>Embryophyta</taxon>
        <taxon>Tracheophyta</taxon>
        <taxon>Spermatophyta</taxon>
        <taxon>Magnoliopsida</taxon>
        <taxon>eudicotyledons</taxon>
        <taxon>Gunneridae</taxon>
        <taxon>Pentapetalae</taxon>
        <taxon>rosids</taxon>
        <taxon>fabids</taxon>
        <taxon>Fagales</taxon>
        <taxon>Fagaceae</taxon>
        <taxon>Lithocarpus</taxon>
    </lineage>
</organism>
<dbReference type="Proteomes" id="UP001459277">
    <property type="component" value="Unassembled WGS sequence"/>
</dbReference>
<dbReference type="InterPro" id="IPR045026">
    <property type="entry name" value="LIMYB"/>
</dbReference>
<dbReference type="EMBL" id="JAZDWU010000001">
    <property type="protein sequence ID" value="KAL0016144.1"/>
    <property type="molecule type" value="Genomic_DNA"/>
</dbReference>
<proteinExistence type="predicted"/>
<dbReference type="AlphaFoldDB" id="A0AAW2E180"/>
<keyword evidence="3" id="KW-1185">Reference proteome</keyword>
<dbReference type="Pfam" id="PF12776">
    <property type="entry name" value="Myb_DNA-bind_3"/>
    <property type="match status" value="1"/>
</dbReference>
<feature type="domain" description="Myb/SANT-like" evidence="1">
    <location>
        <begin position="40"/>
        <end position="92"/>
    </location>
</feature>
<name>A0AAW2E180_9ROSI</name>
<gene>
    <name evidence="2" type="ORF">SO802_003213</name>
</gene>
<evidence type="ECO:0000313" key="2">
    <source>
        <dbReference type="EMBL" id="KAL0016144.1"/>
    </source>
</evidence>
<dbReference type="InterPro" id="IPR024752">
    <property type="entry name" value="Myb/SANT-like_dom"/>
</dbReference>
<sequence>MELADTESSSSVILPSSSSFNVVPSPKMVASSDVEDCKLWPPTVEKHFIDVLVKEEAKGNMPFRQFKKRLWTVVRDEFNQRARKAYHKDQLR</sequence>
<accession>A0AAW2E180</accession>